<dbReference type="OrthoDB" id="9814237at2"/>
<feature type="transmembrane region" description="Helical" evidence="6">
    <location>
        <begin position="273"/>
        <end position="291"/>
    </location>
</feature>
<organism evidence="8 9">
    <name type="scientific">Nonomuraea zeae</name>
    <dbReference type="NCBI Taxonomy" id="1642303"/>
    <lineage>
        <taxon>Bacteria</taxon>
        <taxon>Bacillati</taxon>
        <taxon>Actinomycetota</taxon>
        <taxon>Actinomycetes</taxon>
        <taxon>Streptosporangiales</taxon>
        <taxon>Streptosporangiaceae</taxon>
        <taxon>Nonomuraea</taxon>
    </lineage>
</organism>
<feature type="transmembrane region" description="Helical" evidence="6">
    <location>
        <begin position="297"/>
        <end position="314"/>
    </location>
</feature>
<keyword evidence="5 6" id="KW-0472">Membrane</keyword>
<accession>A0A5S4GB09</accession>
<dbReference type="Proteomes" id="UP000306628">
    <property type="component" value="Unassembled WGS sequence"/>
</dbReference>
<feature type="transmembrane region" description="Helical" evidence="6">
    <location>
        <begin position="211"/>
        <end position="231"/>
    </location>
</feature>
<protein>
    <submittedName>
        <fullName evidence="8">MFS transporter</fullName>
    </submittedName>
</protein>
<keyword evidence="3 6" id="KW-0812">Transmembrane</keyword>
<dbReference type="GO" id="GO:0005886">
    <property type="term" value="C:plasma membrane"/>
    <property type="evidence" value="ECO:0007669"/>
    <property type="project" value="UniProtKB-SubCell"/>
</dbReference>
<dbReference type="SUPFAM" id="SSF103473">
    <property type="entry name" value="MFS general substrate transporter"/>
    <property type="match status" value="1"/>
</dbReference>
<evidence type="ECO:0000256" key="6">
    <source>
        <dbReference type="SAM" id="Phobius"/>
    </source>
</evidence>
<feature type="transmembrane region" description="Helical" evidence="6">
    <location>
        <begin position="237"/>
        <end position="261"/>
    </location>
</feature>
<dbReference type="InterPro" id="IPR020846">
    <property type="entry name" value="MFS_dom"/>
</dbReference>
<feature type="transmembrane region" description="Helical" evidence="6">
    <location>
        <begin position="363"/>
        <end position="383"/>
    </location>
</feature>
<keyword evidence="4 6" id="KW-1133">Transmembrane helix</keyword>
<dbReference type="CDD" id="cd17324">
    <property type="entry name" value="MFS_NepI_like"/>
    <property type="match status" value="1"/>
</dbReference>
<dbReference type="InterPro" id="IPR036259">
    <property type="entry name" value="MFS_trans_sf"/>
</dbReference>
<evidence type="ECO:0000313" key="8">
    <source>
        <dbReference type="EMBL" id="TMR30029.1"/>
    </source>
</evidence>
<dbReference type="RefSeq" id="WP_138693256.1">
    <property type="nucleotide sequence ID" value="NZ_JBHSAZ010000089.1"/>
</dbReference>
<feature type="transmembrane region" description="Helical" evidence="6">
    <location>
        <begin position="72"/>
        <end position="95"/>
    </location>
</feature>
<feature type="domain" description="Major facilitator superfamily (MFS) profile" evidence="7">
    <location>
        <begin position="4"/>
        <end position="387"/>
    </location>
</feature>
<dbReference type="InterPro" id="IPR050189">
    <property type="entry name" value="MFS_Efflux_Transporters"/>
</dbReference>
<feature type="transmembrane region" description="Helical" evidence="6">
    <location>
        <begin position="134"/>
        <end position="154"/>
    </location>
</feature>
<evidence type="ECO:0000256" key="5">
    <source>
        <dbReference type="ARBA" id="ARBA00023136"/>
    </source>
</evidence>
<name>A0A5S4GB09_9ACTN</name>
<evidence type="ECO:0000259" key="7">
    <source>
        <dbReference type="PROSITE" id="PS50850"/>
    </source>
</evidence>
<dbReference type="Gene3D" id="1.20.1250.20">
    <property type="entry name" value="MFS general substrate transporter like domains"/>
    <property type="match status" value="1"/>
</dbReference>
<reference evidence="8 9" key="1">
    <citation type="submission" date="2019-05" db="EMBL/GenBank/DDBJ databases">
        <title>Draft genome sequence of Nonomuraea zeae DSM 100528.</title>
        <authorList>
            <person name="Saricaoglu S."/>
            <person name="Isik K."/>
        </authorList>
    </citation>
    <scope>NUCLEOTIDE SEQUENCE [LARGE SCALE GENOMIC DNA]</scope>
    <source>
        <strain evidence="8 9">DSM 100528</strain>
    </source>
</reference>
<evidence type="ECO:0000256" key="3">
    <source>
        <dbReference type="ARBA" id="ARBA00022692"/>
    </source>
</evidence>
<evidence type="ECO:0000256" key="4">
    <source>
        <dbReference type="ARBA" id="ARBA00022989"/>
    </source>
</evidence>
<dbReference type="PANTHER" id="PTHR43124:SF8">
    <property type="entry name" value="INNER MEMBRANE TRANSPORT PROTEIN YDHP"/>
    <property type="match status" value="1"/>
</dbReference>
<comment type="subcellular location">
    <subcellularLocation>
        <location evidence="1">Cell membrane</location>
        <topology evidence="1">Multi-pass membrane protein</topology>
    </subcellularLocation>
</comment>
<dbReference type="EMBL" id="VCKX01000108">
    <property type="protein sequence ID" value="TMR30029.1"/>
    <property type="molecule type" value="Genomic_DNA"/>
</dbReference>
<keyword evidence="9" id="KW-1185">Reference proteome</keyword>
<dbReference type="InterPro" id="IPR011701">
    <property type="entry name" value="MFS"/>
</dbReference>
<comment type="caution">
    <text evidence="8">The sequence shown here is derived from an EMBL/GenBank/DDBJ whole genome shotgun (WGS) entry which is preliminary data.</text>
</comment>
<dbReference type="Pfam" id="PF07690">
    <property type="entry name" value="MFS_1"/>
    <property type="match status" value="1"/>
</dbReference>
<dbReference type="PANTHER" id="PTHR43124">
    <property type="entry name" value="PURINE EFFLUX PUMP PBUE"/>
    <property type="match status" value="1"/>
</dbReference>
<evidence type="ECO:0000313" key="9">
    <source>
        <dbReference type="Proteomes" id="UP000306628"/>
    </source>
</evidence>
<keyword evidence="2" id="KW-1003">Cell membrane</keyword>
<feature type="transmembrane region" description="Helical" evidence="6">
    <location>
        <begin position="160"/>
        <end position="180"/>
    </location>
</feature>
<gene>
    <name evidence="8" type="ORF">ETD85_30535</name>
</gene>
<feature type="transmembrane region" description="Helical" evidence="6">
    <location>
        <begin position="44"/>
        <end position="65"/>
    </location>
</feature>
<sequence>MKPVASVPSLTLCVFGITTGEFVIAGILPDIAADLTVSIPAAGLLVTAYAIGMIVGGPVLTALTARFPRKPLILVLLGITIAGNLASALAPAYGVLFAARVVTALVTSTFFANAIVIAVSAAAPGKQASTVSRLVFGMNLSMILGAPIGTYIGGGYGWRSTFLAIAACCVLGFLLVLRLVPDVRGTAAPEPPAGSSVAAELRVFRCGDVRVAIAVTAVANAGLLMVFTFFAPLVTEVAGFAGEAVAGLLLVYGLGAAAGNFVGGRLADRSPKWSQLGLLGALAAALVLMWAVGGSAAATAIMVFVLGALGFSVIPGMQARVLSAAAAAPTLAMAVNASAYQLAAALAAWLGGRVIDGGLGLRAVYLVGAAVTVAGILVSAYAWHGERGRAAVEPAGAARS</sequence>
<dbReference type="AlphaFoldDB" id="A0A5S4GB09"/>
<feature type="transmembrane region" description="Helical" evidence="6">
    <location>
        <begin position="101"/>
        <end position="122"/>
    </location>
</feature>
<feature type="transmembrane region" description="Helical" evidence="6">
    <location>
        <begin position="326"/>
        <end position="351"/>
    </location>
</feature>
<proteinExistence type="predicted"/>
<evidence type="ECO:0000256" key="2">
    <source>
        <dbReference type="ARBA" id="ARBA00022475"/>
    </source>
</evidence>
<evidence type="ECO:0000256" key="1">
    <source>
        <dbReference type="ARBA" id="ARBA00004651"/>
    </source>
</evidence>
<dbReference type="GO" id="GO:0022857">
    <property type="term" value="F:transmembrane transporter activity"/>
    <property type="evidence" value="ECO:0007669"/>
    <property type="project" value="InterPro"/>
</dbReference>
<dbReference type="PROSITE" id="PS50850">
    <property type="entry name" value="MFS"/>
    <property type="match status" value="1"/>
</dbReference>